<gene>
    <name evidence="2" type="ORF">AS888_19260</name>
</gene>
<dbReference type="Proteomes" id="UP000064189">
    <property type="component" value="Unassembled WGS sequence"/>
</dbReference>
<reference evidence="2 3" key="1">
    <citation type="submission" date="2015-11" db="EMBL/GenBank/DDBJ databases">
        <title>Genome Sequence of Bacillus simplex strain VanAntwerpen2.</title>
        <authorList>
            <person name="Couger M.B."/>
        </authorList>
    </citation>
    <scope>NUCLEOTIDE SEQUENCE [LARGE SCALE GENOMIC DNA]</scope>
    <source>
        <strain evidence="2 3">VanAntwerpen02</strain>
    </source>
</reference>
<feature type="transmembrane region" description="Helical" evidence="1">
    <location>
        <begin position="35"/>
        <end position="59"/>
    </location>
</feature>
<keyword evidence="1" id="KW-0472">Membrane</keyword>
<dbReference type="Pfam" id="PF14146">
    <property type="entry name" value="DUF4305"/>
    <property type="match status" value="1"/>
</dbReference>
<evidence type="ECO:0000313" key="3">
    <source>
        <dbReference type="Proteomes" id="UP000064189"/>
    </source>
</evidence>
<feature type="transmembrane region" description="Helical" evidence="1">
    <location>
        <begin position="7"/>
        <end position="29"/>
    </location>
</feature>
<keyword evidence="1" id="KW-1133">Transmembrane helix</keyword>
<evidence type="ECO:0008006" key="4">
    <source>
        <dbReference type="Google" id="ProtNLM"/>
    </source>
</evidence>
<dbReference type="InterPro" id="IPR025426">
    <property type="entry name" value="DUF4305"/>
</dbReference>
<evidence type="ECO:0000256" key="1">
    <source>
        <dbReference type="SAM" id="Phobius"/>
    </source>
</evidence>
<dbReference type="EMBL" id="LNNH01000018">
    <property type="protein sequence ID" value="KWW20278.1"/>
    <property type="molecule type" value="Genomic_DNA"/>
</dbReference>
<keyword evidence="1" id="KW-0812">Transmembrane</keyword>
<dbReference type="AlphaFoldDB" id="A0A109MYR5"/>
<organism evidence="2 3">
    <name type="scientific">Peribacillus simplex</name>
    <dbReference type="NCBI Taxonomy" id="1478"/>
    <lineage>
        <taxon>Bacteria</taxon>
        <taxon>Bacillati</taxon>
        <taxon>Bacillota</taxon>
        <taxon>Bacilli</taxon>
        <taxon>Bacillales</taxon>
        <taxon>Bacillaceae</taxon>
        <taxon>Peribacillus</taxon>
    </lineage>
</organism>
<dbReference type="RefSeq" id="WP_061142107.1">
    <property type="nucleotide sequence ID" value="NZ_LNNH01000018.1"/>
</dbReference>
<name>A0A109MYR5_9BACI</name>
<keyword evidence="3" id="KW-1185">Reference proteome</keyword>
<comment type="caution">
    <text evidence="2">The sequence shown here is derived from an EMBL/GenBank/DDBJ whole genome shotgun (WGS) entry which is preliminary data.</text>
</comment>
<proteinExistence type="predicted"/>
<evidence type="ECO:0000313" key="2">
    <source>
        <dbReference type="EMBL" id="KWW20278.1"/>
    </source>
</evidence>
<sequence length="70" mass="7700">MKRQSPLFIGIIYAGLGVLFTAIAVQTVNSSGWGIFAYILVLIATLDFGSGLRMIMIHFKIKAAQKNKKK</sequence>
<accession>A0A109MYR5</accession>
<protein>
    <recommendedName>
        <fullName evidence="4">DUF4305 domain-containing protein</fullName>
    </recommendedName>
</protein>